<dbReference type="Proteomes" id="UP000244052">
    <property type="component" value="Unassembled WGS sequence"/>
</dbReference>
<gene>
    <name evidence="1" type="ORF">DBO86_22835</name>
</gene>
<name>A0A2T5PGP6_ECTOL</name>
<evidence type="ECO:0008006" key="3">
    <source>
        <dbReference type="Google" id="ProtNLM"/>
    </source>
</evidence>
<keyword evidence="2" id="KW-1185">Reference proteome</keyword>
<evidence type="ECO:0000313" key="1">
    <source>
        <dbReference type="EMBL" id="PTU76917.1"/>
    </source>
</evidence>
<dbReference type="AlphaFoldDB" id="A0A2T5PGP6"/>
<dbReference type="GO" id="GO:0019068">
    <property type="term" value="P:virion assembly"/>
    <property type="evidence" value="ECO:0007669"/>
    <property type="project" value="InterPro"/>
</dbReference>
<organism evidence="1 2">
    <name type="scientific">Ectopseudomonas oleovorans</name>
    <name type="common">Pseudomonas oleovorans</name>
    <dbReference type="NCBI Taxonomy" id="301"/>
    <lineage>
        <taxon>Bacteria</taxon>
        <taxon>Pseudomonadati</taxon>
        <taxon>Pseudomonadota</taxon>
        <taxon>Gammaproteobacteria</taxon>
        <taxon>Pseudomonadales</taxon>
        <taxon>Pseudomonadaceae</taxon>
        <taxon>Ectopseudomonas</taxon>
    </lineage>
</organism>
<proteinExistence type="predicted"/>
<dbReference type="Pfam" id="PF05354">
    <property type="entry name" value="Phage_attach"/>
    <property type="match status" value="1"/>
</dbReference>
<sequence length="94" mass="10320">MNKTILRTLADGIADYHSATGAVLASGVEVIMERDIERFDAGGGMLDRAVTITVRKSLLQPFDRQGAFAMDGKTWHIDGIERDDGHMITLYVVP</sequence>
<evidence type="ECO:0000313" key="2">
    <source>
        <dbReference type="Proteomes" id="UP000244052"/>
    </source>
</evidence>
<dbReference type="EMBL" id="QASO01000129">
    <property type="protein sequence ID" value="PTU76917.1"/>
    <property type="molecule type" value="Genomic_DNA"/>
</dbReference>
<dbReference type="InterPro" id="IPR008018">
    <property type="entry name" value="Phage_tail_attach_FII"/>
</dbReference>
<protein>
    <recommendedName>
        <fullName evidence="3">Phage head-tail adapter protein</fullName>
    </recommendedName>
</protein>
<reference evidence="1 2" key="1">
    <citation type="submission" date="2018-04" db="EMBL/GenBank/DDBJ databases">
        <title>Pseudomonas sp. nov., isolated from mangrove soil.</title>
        <authorList>
            <person name="Chen C."/>
        </authorList>
    </citation>
    <scope>NUCLEOTIDE SEQUENCE [LARGE SCALE GENOMIC DNA]</scope>
    <source>
        <strain evidence="1 2">JCM 14246</strain>
    </source>
</reference>
<accession>A0A2T5PGP6</accession>
<comment type="caution">
    <text evidence="1">The sequence shown here is derived from an EMBL/GenBank/DDBJ whole genome shotgun (WGS) entry which is preliminary data.</text>
</comment>